<dbReference type="InterPro" id="IPR041627">
    <property type="entry name" value="AAA_lid_6"/>
</dbReference>
<evidence type="ECO:0000259" key="2">
    <source>
        <dbReference type="Pfam" id="PF17866"/>
    </source>
</evidence>
<feature type="domain" description="CbbX AAA lid" evidence="2">
    <location>
        <begin position="26"/>
        <end position="83"/>
    </location>
</feature>
<feature type="compositionally biased region" description="Basic and acidic residues" evidence="1">
    <location>
        <begin position="165"/>
        <end position="176"/>
    </location>
</feature>
<feature type="region of interest" description="Disordered" evidence="1">
    <location>
        <begin position="165"/>
        <end position="190"/>
    </location>
</feature>
<feature type="region of interest" description="Disordered" evidence="1">
    <location>
        <begin position="104"/>
        <end position="125"/>
    </location>
</feature>
<reference evidence="4" key="1">
    <citation type="submission" date="2017-03" db="EMBL/GenBank/DDBJ databases">
        <authorList>
            <person name="Sharma R."/>
            <person name="Thines M."/>
        </authorList>
    </citation>
    <scope>NUCLEOTIDE SEQUENCE [LARGE SCALE GENOMIC DNA]</scope>
</reference>
<name>A0A1W5CUP9_9LECA</name>
<dbReference type="AlphaFoldDB" id="A0A1W5CUP9"/>
<evidence type="ECO:0000313" key="3">
    <source>
        <dbReference type="EMBL" id="SLM34455.1"/>
    </source>
</evidence>
<keyword evidence="4" id="KW-1185">Reference proteome</keyword>
<proteinExistence type="predicted"/>
<dbReference type="EMBL" id="FWEW01000275">
    <property type="protein sequence ID" value="SLM34455.1"/>
    <property type="molecule type" value="Genomic_DNA"/>
</dbReference>
<evidence type="ECO:0000313" key="4">
    <source>
        <dbReference type="Proteomes" id="UP000192927"/>
    </source>
</evidence>
<dbReference type="Proteomes" id="UP000192927">
    <property type="component" value="Unassembled WGS sequence"/>
</dbReference>
<protein>
    <submittedName>
        <fullName evidence="3">Nfx1-type zinc finger-containing protein 1</fullName>
    </submittedName>
</protein>
<feature type="compositionally biased region" description="Polar residues" evidence="1">
    <location>
        <begin position="105"/>
        <end position="122"/>
    </location>
</feature>
<accession>A0A1W5CUP9</accession>
<sequence length="190" mass="20894">MFAAGQWSCPIDVSLTNQDQGATQQAVSTAIDVLSRLPNGLNLANGGDVENLISEAKANYQARQSSLQAAQRSIDFIFEPQDFDTGYDRASGAETHLQELFKVPGSNSQHDPVSSSYSTSGMQCRRPVCREREQSRPSVEDQELQLREEVDLLAALPDLPKRKFLSEGKSEAKKDTPPTYLIAKPVLLEP</sequence>
<organism evidence="3 4">
    <name type="scientific">Lasallia pustulata</name>
    <dbReference type="NCBI Taxonomy" id="136370"/>
    <lineage>
        <taxon>Eukaryota</taxon>
        <taxon>Fungi</taxon>
        <taxon>Dikarya</taxon>
        <taxon>Ascomycota</taxon>
        <taxon>Pezizomycotina</taxon>
        <taxon>Lecanoromycetes</taxon>
        <taxon>OSLEUM clade</taxon>
        <taxon>Umbilicariomycetidae</taxon>
        <taxon>Umbilicariales</taxon>
        <taxon>Umbilicariaceae</taxon>
        <taxon>Lasallia</taxon>
    </lineage>
</organism>
<dbReference type="Pfam" id="PF17866">
    <property type="entry name" value="AAA_lid_6"/>
    <property type="match status" value="1"/>
</dbReference>
<evidence type="ECO:0000256" key="1">
    <source>
        <dbReference type="SAM" id="MobiDB-lite"/>
    </source>
</evidence>